<evidence type="ECO:0000256" key="3">
    <source>
        <dbReference type="ARBA" id="ARBA00022679"/>
    </source>
</evidence>
<evidence type="ECO:0000256" key="2">
    <source>
        <dbReference type="ARBA" id="ARBA00022676"/>
    </source>
</evidence>
<dbReference type="GO" id="GO:0016757">
    <property type="term" value="F:glycosyltransferase activity"/>
    <property type="evidence" value="ECO:0007669"/>
    <property type="project" value="UniProtKB-KW"/>
</dbReference>
<evidence type="ECO:0000259" key="4">
    <source>
        <dbReference type="Pfam" id="PF00534"/>
    </source>
</evidence>
<dbReference type="CDD" id="cd03801">
    <property type="entry name" value="GT4_PimA-like"/>
    <property type="match status" value="1"/>
</dbReference>
<sequence>MLNVAYRKSGEMESPVPIAGKTADKLQLIVTNLHWRYSGVTATNRMVAPKLADMFDAAWLGSDAPAGIARMDIGGLMKLWLRRKPVIWHARRNNEMIAGVLLKALGWPLKLLFTSAAQRHHTWITRWLISQMDAIIATSDISASYLKRSATVVTHGVDTDRYAPPIDRRAAFAEAKLPGRYAIGCFGRVRAQKGTDLFVEAMCELLPRYPDFIAVIVGAITPDQIGFANDLKKKIADAGLQSRIVITGELPIEEVERWYRRLTIYAFTSRNEGFGLTLIEAVSAGAALVATRAGAAEIVVEEGVTGKLVPTDDAVALTLALEPLMRDPDAAAAMGARARQRVLDKFSLDAEARGIAEVYRRLL</sequence>
<keyword evidence="2" id="KW-0328">Glycosyltransferase</keyword>
<feature type="domain" description="Glycosyl transferase family 1" evidence="4">
    <location>
        <begin position="176"/>
        <end position="341"/>
    </location>
</feature>
<dbReference type="SUPFAM" id="SSF53756">
    <property type="entry name" value="UDP-Glycosyltransferase/glycogen phosphorylase"/>
    <property type="match status" value="1"/>
</dbReference>
<dbReference type="AlphaFoldDB" id="A0A7G6TUH2"/>
<gene>
    <name evidence="5" type="ORF">HB776_03455</name>
</gene>
<evidence type="ECO:0000256" key="1">
    <source>
        <dbReference type="ARBA" id="ARBA00009481"/>
    </source>
</evidence>
<comment type="similarity">
    <text evidence="1">Belongs to the glycosyltransferase group 1 family. Glycosyltransferase 4 subfamily.</text>
</comment>
<proteinExistence type="inferred from homology"/>
<dbReference type="PANTHER" id="PTHR12526">
    <property type="entry name" value="GLYCOSYLTRANSFERASE"/>
    <property type="match status" value="1"/>
</dbReference>
<accession>A0A7G6TUH2</accession>
<dbReference type="EMBL" id="CP050292">
    <property type="protein sequence ID" value="QND70404.1"/>
    <property type="molecule type" value="Genomic_DNA"/>
</dbReference>
<evidence type="ECO:0000313" key="6">
    <source>
        <dbReference type="Proteomes" id="UP000515291"/>
    </source>
</evidence>
<dbReference type="Gene3D" id="3.40.50.2000">
    <property type="entry name" value="Glycogen Phosphorylase B"/>
    <property type="match status" value="2"/>
</dbReference>
<dbReference type="Pfam" id="PF00534">
    <property type="entry name" value="Glycos_transf_1"/>
    <property type="match status" value="1"/>
</dbReference>
<dbReference type="InterPro" id="IPR001296">
    <property type="entry name" value="Glyco_trans_1"/>
</dbReference>
<reference evidence="6" key="1">
    <citation type="journal article" date="2020" name="Mol. Plant Microbe">
        <title>Rhizobial microsymbionts of the narrowly endemic Oxytropis species growing in Kamchatka are characterized by significant genetic diversity and possess a set of genes that are associated with T3SS and T6SS secretion systems and can affect the development of symbiosis.</title>
        <authorList>
            <person name="Safronova V."/>
            <person name="Guro P."/>
            <person name="Sazanova A."/>
            <person name="Kuznetsova I."/>
            <person name="Belimov A."/>
            <person name="Yakubov V."/>
            <person name="Chirak E."/>
            <person name="Afonin A."/>
            <person name="Gogolev Y."/>
            <person name="Andronov E."/>
            <person name="Tikhonovich I."/>
        </authorList>
    </citation>
    <scope>NUCLEOTIDE SEQUENCE [LARGE SCALE GENOMIC DNA]</scope>
    <source>
        <strain evidence="6">581</strain>
    </source>
</reference>
<dbReference type="KEGG" id="trb:HB776_03455"/>
<evidence type="ECO:0000313" key="5">
    <source>
        <dbReference type="EMBL" id="QND70404.1"/>
    </source>
</evidence>
<protein>
    <submittedName>
        <fullName evidence="5">Glycosyltransferase family 4 protein</fullName>
    </submittedName>
</protein>
<organism evidence="5 6">
    <name type="scientific">Tardiphaga robiniae</name>
    <dbReference type="NCBI Taxonomy" id="943830"/>
    <lineage>
        <taxon>Bacteria</taxon>
        <taxon>Pseudomonadati</taxon>
        <taxon>Pseudomonadota</taxon>
        <taxon>Alphaproteobacteria</taxon>
        <taxon>Hyphomicrobiales</taxon>
        <taxon>Nitrobacteraceae</taxon>
        <taxon>Tardiphaga</taxon>
    </lineage>
</organism>
<dbReference type="Proteomes" id="UP000515291">
    <property type="component" value="Chromosome"/>
</dbReference>
<dbReference type="PANTHER" id="PTHR12526:SF640">
    <property type="entry name" value="COLANIC ACID BIOSYNTHESIS GLYCOSYLTRANSFERASE WCAL-RELATED"/>
    <property type="match status" value="1"/>
</dbReference>
<keyword evidence="3 5" id="KW-0808">Transferase</keyword>
<name>A0A7G6TUH2_9BRAD</name>